<dbReference type="SUPFAM" id="SSF53335">
    <property type="entry name" value="S-adenosyl-L-methionine-dependent methyltransferases"/>
    <property type="match status" value="1"/>
</dbReference>
<dbReference type="PANTHER" id="PTHR23290">
    <property type="entry name" value="RRNA N6-ADENOSINE-METHYLTRANSFERASE METTL5"/>
    <property type="match status" value="1"/>
</dbReference>
<reference evidence="4" key="1">
    <citation type="submission" date="2022-12" db="EMBL/GenBank/DDBJ databases">
        <title>Isolation and characterisation of novel Methanocorpusculum spp. from native Australian herbivores indicates the genus is ancestrally host-associated.</title>
        <authorList>
            <person name="Volmer J.G."/>
            <person name="Soo R.M."/>
            <person name="Evans P.N."/>
            <person name="Hoedt E.C."/>
            <person name="Astorga Alsina A.L."/>
            <person name="Woodcroft B.J."/>
            <person name="Tyson G.W."/>
            <person name="Hugenholtz P."/>
            <person name="Morrison M."/>
        </authorList>
    </citation>
    <scope>NUCLEOTIDE SEQUENCE</scope>
    <source>
        <strain evidence="4">CW153</strain>
    </source>
</reference>
<feature type="domain" description="Methyltransferase small" evidence="3">
    <location>
        <begin position="47"/>
        <end position="128"/>
    </location>
</feature>
<dbReference type="InterPro" id="IPR029063">
    <property type="entry name" value="SAM-dependent_MTases_sf"/>
</dbReference>
<dbReference type="Pfam" id="PF05175">
    <property type="entry name" value="MTS"/>
    <property type="match status" value="1"/>
</dbReference>
<comment type="caution">
    <text evidence="4">The sequence shown here is derived from an EMBL/GenBank/DDBJ whole genome shotgun (WGS) entry which is preliminary data.</text>
</comment>
<dbReference type="PANTHER" id="PTHR23290:SF0">
    <property type="entry name" value="RRNA N6-ADENOSINE-METHYLTRANSFERASE METTL5"/>
    <property type="match status" value="1"/>
</dbReference>
<dbReference type="RefSeq" id="WP_268922786.1">
    <property type="nucleotide sequence ID" value="NZ_JAPTGC010000005.1"/>
</dbReference>
<organism evidence="4 5">
    <name type="scientific">Methanocorpusculum vombati</name>
    <dbReference type="NCBI Taxonomy" id="3002864"/>
    <lineage>
        <taxon>Archaea</taxon>
        <taxon>Methanobacteriati</taxon>
        <taxon>Methanobacteriota</taxon>
        <taxon>Stenosarchaea group</taxon>
        <taxon>Methanomicrobia</taxon>
        <taxon>Methanomicrobiales</taxon>
        <taxon>Methanocorpusculaceae</taxon>
        <taxon>Methanocorpusculum</taxon>
    </lineage>
</organism>
<evidence type="ECO:0000313" key="5">
    <source>
        <dbReference type="Proteomes" id="UP001141336"/>
    </source>
</evidence>
<evidence type="ECO:0000259" key="3">
    <source>
        <dbReference type="Pfam" id="PF05175"/>
    </source>
</evidence>
<dbReference type="Proteomes" id="UP001141336">
    <property type="component" value="Unassembled WGS sequence"/>
</dbReference>
<gene>
    <name evidence="4" type="ORF">O0S09_04570</name>
</gene>
<protein>
    <recommendedName>
        <fullName evidence="2">Methyltransferase-like protein 5</fullName>
    </recommendedName>
</protein>
<evidence type="ECO:0000313" key="4">
    <source>
        <dbReference type="EMBL" id="MCZ0862530.1"/>
    </source>
</evidence>
<dbReference type="EMBL" id="JAPTGC010000005">
    <property type="protein sequence ID" value="MCZ0862530.1"/>
    <property type="molecule type" value="Genomic_DNA"/>
</dbReference>
<dbReference type="InterPro" id="IPR002052">
    <property type="entry name" value="DNA_methylase_N6_adenine_CS"/>
</dbReference>
<dbReference type="Gene3D" id="3.40.50.150">
    <property type="entry name" value="Vaccinia Virus protein VP39"/>
    <property type="match status" value="1"/>
</dbReference>
<sequence length="204" mass="22124">MKLRQLEMQLQKVRGFTRPRSDAEQYMTPAPLAARMLYHAAMNGDIADLRVCDLGCGTGMLSIAAALLGADVIAVDFDTAALAAARENAELFGVDITFAEVRIGDADPGITADTVIMNPPFGAQKEHADRPFIDAALRIAPVCYGIFNAGSIPFLAAYTKGRAEIVEKISAQLTIPKQFAFHTRESLEISVEIAHFERIVCPIE</sequence>
<dbReference type="CDD" id="cd02440">
    <property type="entry name" value="AdoMet_MTases"/>
    <property type="match status" value="1"/>
</dbReference>
<comment type="similarity">
    <text evidence="1">Belongs to the methyltransferase superfamily. PrmA family.</text>
</comment>
<dbReference type="InterPro" id="IPR051720">
    <property type="entry name" value="rRNA_MeTrfase/Polyamine_Synth"/>
</dbReference>
<name>A0ABT4IN35_9EURY</name>
<proteinExistence type="inferred from homology"/>
<evidence type="ECO:0000256" key="1">
    <source>
        <dbReference type="ARBA" id="ARBA00009741"/>
    </source>
</evidence>
<dbReference type="InterPro" id="IPR007848">
    <property type="entry name" value="Small_mtfrase_dom"/>
</dbReference>
<dbReference type="PROSITE" id="PS00092">
    <property type="entry name" value="N6_MTASE"/>
    <property type="match status" value="1"/>
</dbReference>
<evidence type="ECO:0000256" key="2">
    <source>
        <dbReference type="ARBA" id="ARBA00041374"/>
    </source>
</evidence>
<accession>A0ABT4IN35</accession>
<keyword evidence="5" id="KW-1185">Reference proteome</keyword>